<dbReference type="EMBL" id="ML739061">
    <property type="protein sequence ID" value="KAE8354986.1"/>
    <property type="molecule type" value="Genomic_DNA"/>
</dbReference>
<evidence type="ECO:0000256" key="1">
    <source>
        <dbReference type="ARBA" id="ARBA00001971"/>
    </source>
</evidence>
<organism evidence="10 11">
    <name type="scientific">Aspergillus coremiiformis</name>
    <dbReference type="NCBI Taxonomy" id="138285"/>
    <lineage>
        <taxon>Eukaryota</taxon>
        <taxon>Fungi</taxon>
        <taxon>Dikarya</taxon>
        <taxon>Ascomycota</taxon>
        <taxon>Pezizomycotina</taxon>
        <taxon>Eurotiomycetes</taxon>
        <taxon>Eurotiomycetidae</taxon>
        <taxon>Eurotiales</taxon>
        <taxon>Aspergillaceae</taxon>
        <taxon>Aspergillus</taxon>
        <taxon>Aspergillus subgen. Circumdati</taxon>
    </lineage>
</organism>
<dbReference type="InterPro" id="IPR001128">
    <property type="entry name" value="Cyt_P450"/>
</dbReference>
<dbReference type="GO" id="GO:0020037">
    <property type="term" value="F:heme binding"/>
    <property type="evidence" value="ECO:0007669"/>
    <property type="project" value="InterPro"/>
</dbReference>
<gene>
    <name evidence="10" type="ORF">BDV28DRAFT_146583</name>
</gene>
<dbReference type="GO" id="GO:0004497">
    <property type="term" value="F:monooxygenase activity"/>
    <property type="evidence" value="ECO:0007669"/>
    <property type="project" value="UniProtKB-KW"/>
</dbReference>
<dbReference type="InterPro" id="IPR017972">
    <property type="entry name" value="Cyt_P450_CS"/>
</dbReference>
<evidence type="ECO:0000256" key="9">
    <source>
        <dbReference type="RuleBase" id="RU000461"/>
    </source>
</evidence>
<sequence length="528" mass="60025">MSFTSLSLIVGAVSLCFLRWFWRNKKSRAPLPPGPPSKPIIGNLWDLPSPGTQGWLHWYKHKDIYGPISSVTIFGQTMIILNEARLAYELLEKRSAIHSSRTPFIFSRMAGWGDFMTMLEYSDRLRASRKIAHQQLGSNNAVSRFNHIQNVEVSRFLLRMLRDPAHWTEHIRKESGAVVLKITYGYTVEQHARDPLVDLIESCIVKASETVVPGRWLVDFIPILRYIPAWLPGGGETRAAQKLQKDARDFSDIPYTFTKQQMIQGTNEASIVSHYLQENDIKPGSKEEHLLKWAAATLYAGAGETTLATMKSVFIAMAMYPHVQRKAQEEIDRVIGTSRLPGHKDRGNLPYIDALVKEALRWHTIVPMGITHMAIEDDICEGYHIPKGAAILPNIWAFTHDPKEYHDPMVFKPERFLSDNDHTPERDPRLFSFGFGRRICPGRNLADSNLYLSIAQTLAAYNIRKPIRDGKEVDIQLIAQAGVISHPEPFDLNIKPRSAGHEELIRALEKQYPWEKGHGEELRRATGI</sequence>
<dbReference type="Proteomes" id="UP000327118">
    <property type="component" value="Unassembled WGS sequence"/>
</dbReference>
<dbReference type="CDD" id="cd11065">
    <property type="entry name" value="CYP64-like"/>
    <property type="match status" value="1"/>
</dbReference>
<comment type="cofactor">
    <cofactor evidence="1 8">
        <name>heme</name>
        <dbReference type="ChEBI" id="CHEBI:30413"/>
    </cofactor>
</comment>
<dbReference type="PRINTS" id="PR00463">
    <property type="entry name" value="EP450I"/>
</dbReference>
<name>A0A5N6ZDL1_9EURO</name>
<evidence type="ECO:0000256" key="3">
    <source>
        <dbReference type="ARBA" id="ARBA00022617"/>
    </source>
</evidence>
<dbReference type="Pfam" id="PF00067">
    <property type="entry name" value="p450"/>
    <property type="match status" value="1"/>
</dbReference>
<evidence type="ECO:0000256" key="5">
    <source>
        <dbReference type="ARBA" id="ARBA00023002"/>
    </source>
</evidence>
<evidence type="ECO:0000313" key="10">
    <source>
        <dbReference type="EMBL" id="KAE8354986.1"/>
    </source>
</evidence>
<dbReference type="Gene3D" id="1.10.630.10">
    <property type="entry name" value="Cytochrome P450"/>
    <property type="match status" value="1"/>
</dbReference>
<reference evidence="11" key="1">
    <citation type="submission" date="2019-04" db="EMBL/GenBank/DDBJ databases">
        <title>Friends and foes A comparative genomics studyof 23 Aspergillus species from section Flavi.</title>
        <authorList>
            <consortium name="DOE Joint Genome Institute"/>
            <person name="Kjaerbolling I."/>
            <person name="Vesth T."/>
            <person name="Frisvad J.C."/>
            <person name="Nybo J.L."/>
            <person name="Theobald S."/>
            <person name="Kildgaard S."/>
            <person name="Isbrandt T."/>
            <person name="Kuo A."/>
            <person name="Sato A."/>
            <person name="Lyhne E.K."/>
            <person name="Kogle M.E."/>
            <person name="Wiebenga A."/>
            <person name="Kun R.S."/>
            <person name="Lubbers R.J."/>
            <person name="Makela M.R."/>
            <person name="Barry K."/>
            <person name="Chovatia M."/>
            <person name="Clum A."/>
            <person name="Daum C."/>
            <person name="Haridas S."/>
            <person name="He G."/>
            <person name="LaButti K."/>
            <person name="Lipzen A."/>
            <person name="Mondo S."/>
            <person name="Riley R."/>
            <person name="Salamov A."/>
            <person name="Simmons B.A."/>
            <person name="Magnuson J.K."/>
            <person name="Henrissat B."/>
            <person name="Mortensen U.H."/>
            <person name="Larsen T.O."/>
            <person name="Devries R.P."/>
            <person name="Grigoriev I.V."/>
            <person name="Machida M."/>
            <person name="Baker S.E."/>
            <person name="Andersen M.R."/>
        </authorList>
    </citation>
    <scope>NUCLEOTIDE SEQUENCE [LARGE SCALE GENOMIC DNA]</scope>
    <source>
        <strain evidence="11">CBS 553.77</strain>
    </source>
</reference>
<dbReference type="GO" id="GO:0016705">
    <property type="term" value="F:oxidoreductase activity, acting on paired donors, with incorporation or reduction of molecular oxygen"/>
    <property type="evidence" value="ECO:0007669"/>
    <property type="project" value="InterPro"/>
</dbReference>
<keyword evidence="11" id="KW-1185">Reference proteome</keyword>
<dbReference type="AlphaFoldDB" id="A0A5N6ZDL1"/>
<dbReference type="InterPro" id="IPR002401">
    <property type="entry name" value="Cyt_P450_E_grp-I"/>
</dbReference>
<protein>
    <submittedName>
        <fullName evidence="10">Cytochrome P450</fullName>
    </submittedName>
</protein>
<dbReference type="InterPro" id="IPR036396">
    <property type="entry name" value="Cyt_P450_sf"/>
</dbReference>
<keyword evidence="5 9" id="KW-0560">Oxidoreductase</keyword>
<keyword evidence="3 8" id="KW-0349">Heme</keyword>
<dbReference type="PANTHER" id="PTHR46300">
    <property type="entry name" value="P450, PUTATIVE (EUROFUNG)-RELATED-RELATED"/>
    <property type="match status" value="1"/>
</dbReference>
<evidence type="ECO:0000256" key="4">
    <source>
        <dbReference type="ARBA" id="ARBA00022723"/>
    </source>
</evidence>
<comment type="similarity">
    <text evidence="2 9">Belongs to the cytochrome P450 family.</text>
</comment>
<evidence type="ECO:0000256" key="6">
    <source>
        <dbReference type="ARBA" id="ARBA00023004"/>
    </source>
</evidence>
<dbReference type="SUPFAM" id="SSF48264">
    <property type="entry name" value="Cytochrome P450"/>
    <property type="match status" value="1"/>
</dbReference>
<keyword evidence="7 9" id="KW-0503">Monooxygenase</keyword>
<dbReference type="OrthoDB" id="2789670at2759"/>
<evidence type="ECO:0000256" key="8">
    <source>
        <dbReference type="PIRSR" id="PIRSR602401-1"/>
    </source>
</evidence>
<proteinExistence type="inferred from homology"/>
<evidence type="ECO:0000256" key="2">
    <source>
        <dbReference type="ARBA" id="ARBA00010617"/>
    </source>
</evidence>
<accession>A0A5N6ZDL1</accession>
<dbReference type="PANTHER" id="PTHR46300:SF7">
    <property type="entry name" value="P450, PUTATIVE (EUROFUNG)-RELATED"/>
    <property type="match status" value="1"/>
</dbReference>
<evidence type="ECO:0000256" key="7">
    <source>
        <dbReference type="ARBA" id="ARBA00023033"/>
    </source>
</evidence>
<feature type="binding site" description="axial binding residue" evidence="8">
    <location>
        <position position="440"/>
    </location>
    <ligand>
        <name>heme</name>
        <dbReference type="ChEBI" id="CHEBI:30413"/>
    </ligand>
    <ligandPart>
        <name>Fe</name>
        <dbReference type="ChEBI" id="CHEBI:18248"/>
    </ligandPart>
</feature>
<dbReference type="GO" id="GO:0005506">
    <property type="term" value="F:iron ion binding"/>
    <property type="evidence" value="ECO:0007669"/>
    <property type="project" value="InterPro"/>
</dbReference>
<keyword evidence="4 8" id="KW-0479">Metal-binding</keyword>
<dbReference type="InterPro" id="IPR050364">
    <property type="entry name" value="Cytochrome_P450_fung"/>
</dbReference>
<evidence type="ECO:0000313" key="11">
    <source>
        <dbReference type="Proteomes" id="UP000327118"/>
    </source>
</evidence>
<keyword evidence="6 8" id="KW-0408">Iron</keyword>
<dbReference type="PROSITE" id="PS00086">
    <property type="entry name" value="CYTOCHROME_P450"/>
    <property type="match status" value="1"/>
</dbReference>